<accession>A0A8J2RD33</accession>
<feature type="region of interest" description="Disordered" evidence="2">
    <location>
        <begin position="771"/>
        <end position="857"/>
    </location>
</feature>
<dbReference type="InterPro" id="IPR042099">
    <property type="entry name" value="ANL_N_sf"/>
</dbReference>
<evidence type="ECO:0000313" key="4">
    <source>
        <dbReference type="EMBL" id="CAH0098314.1"/>
    </source>
</evidence>
<feature type="compositionally biased region" description="Pro residues" evidence="2">
    <location>
        <begin position="1015"/>
        <end position="1028"/>
    </location>
</feature>
<dbReference type="Proteomes" id="UP000789390">
    <property type="component" value="Unassembled WGS sequence"/>
</dbReference>
<feature type="compositionally biased region" description="Pro residues" evidence="2">
    <location>
        <begin position="134"/>
        <end position="148"/>
    </location>
</feature>
<comment type="similarity">
    <text evidence="1">Belongs to the DIP2 family.</text>
</comment>
<feature type="compositionally biased region" description="Acidic residues" evidence="2">
    <location>
        <begin position="871"/>
        <end position="881"/>
    </location>
</feature>
<evidence type="ECO:0000256" key="1">
    <source>
        <dbReference type="ARBA" id="ARBA00007735"/>
    </source>
</evidence>
<feature type="compositionally biased region" description="Gly residues" evidence="2">
    <location>
        <begin position="805"/>
        <end position="821"/>
    </location>
</feature>
<feature type="compositionally biased region" description="Basic and acidic residues" evidence="2">
    <location>
        <begin position="847"/>
        <end position="857"/>
    </location>
</feature>
<dbReference type="EMBL" id="CAKKLH010000002">
    <property type="protein sequence ID" value="CAH0098314.1"/>
    <property type="molecule type" value="Genomic_DNA"/>
</dbReference>
<dbReference type="Pfam" id="PF06464">
    <property type="entry name" value="DMAP_binding"/>
    <property type="match status" value="1"/>
</dbReference>
<feature type="compositionally biased region" description="Low complexity" evidence="2">
    <location>
        <begin position="23"/>
        <end position="53"/>
    </location>
</feature>
<reference evidence="4" key="1">
    <citation type="submission" date="2021-11" db="EMBL/GenBank/DDBJ databases">
        <authorList>
            <person name="Schell T."/>
        </authorList>
    </citation>
    <scope>NUCLEOTIDE SEQUENCE</scope>
    <source>
        <strain evidence="4">M5</strain>
    </source>
</reference>
<dbReference type="OrthoDB" id="69964at2759"/>
<feature type="compositionally biased region" description="Low complexity" evidence="2">
    <location>
        <begin position="530"/>
        <end position="543"/>
    </location>
</feature>
<feature type="region of interest" description="Disordered" evidence="2">
    <location>
        <begin position="441"/>
        <end position="543"/>
    </location>
</feature>
<keyword evidence="5" id="KW-1185">Reference proteome</keyword>
<feature type="compositionally biased region" description="Basic residues" evidence="2">
    <location>
        <begin position="1051"/>
        <end position="1060"/>
    </location>
</feature>
<feature type="region of interest" description="Disordered" evidence="2">
    <location>
        <begin position="9"/>
        <end position="53"/>
    </location>
</feature>
<feature type="compositionally biased region" description="Pro residues" evidence="2">
    <location>
        <begin position="703"/>
        <end position="722"/>
    </location>
</feature>
<feature type="compositionally biased region" description="Basic and acidic residues" evidence="2">
    <location>
        <begin position="167"/>
        <end position="186"/>
    </location>
</feature>
<feature type="compositionally biased region" description="Pro residues" evidence="2">
    <location>
        <begin position="969"/>
        <end position="981"/>
    </location>
</feature>
<comment type="caution">
    <text evidence="4">The sequence shown here is derived from an EMBL/GenBank/DDBJ whole genome shotgun (WGS) entry which is preliminary data.</text>
</comment>
<feature type="domain" description="DMAP1-binding" evidence="3">
    <location>
        <begin position="735"/>
        <end position="895"/>
    </location>
</feature>
<feature type="compositionally biased region" description="Basic residues" evidence="2">
    <location>
        <begin position="485"/>
        <end position="513"/>
    </location>
</feature>
<evidence type="ECO:0000259" key="3">
    <source>
        <dbReference type="PROSITE" id="PS51912"/>
    </source>
</evidence>
<feature type="region of interest" description="Disordered" evidence="2">
    <location>
        <begin position="870"/>
        <end position="1064"/>
    </location>
</feature>
<feature type="region of interest" description="Disordered" evidence="2">
    <location>
        <begin position="120"/>
        <end position="232"/>
    </location>
</feature>
<dbReference type="SMART" id="SM01137">
    <property type="entry name" value="DMAP_binding"/>
    <property type="match status" value="1"/>
</dbReference>
<feature type="compositionally biased region" description="Low complexity" evidence="2">
    <location>
        <begin position="448"/>
        <end position="466"/>
    </location>
</feature>
<sequence length="1593" mass="170608">MLDQLRRLVNGSNGGQTDGIPPSGSGRQSRYQQQQQQQHGQVSSAGSTRSGSLSRLTAYALHPQHSGRMRMQLSYNVVPVSYVPPPPPPPHPVAVAYGRNGRTTVVGYDPWFQVRYPQQPRTPVGRQLSSRPDLAPPPQQSYPPPPPSSHSSGKKKSSNGVKQSSELSKERINKEEFRHPTIRRETVVPNNRHRLVSSRSLDSIHPHRIHHHHHRPSQEKQTESGEVKSSGKKMKEFFQRVKDSVSNSGTTNGGHQSNRSGGGGQGQRTDEWLLHRPSVNANNSKPVPPPLQRPTTPGMTAFRKIFSRSPSPPSIPSGPLVPPVSSNPIKKPLSSTKSLFQQIIRPRSRSVSSTASLSVNSTAHISGGNGGGAIRNFNRMMREKSKTDLNIVHRNDAGSIRRGNPDGATFPRDSPFHLAGTEESSSELLIYAPASEPAKSSSVMTALSNNSSGSNNNNNNTNNTKTASKKTKFVKKIEQPVAGFRVKRRQSQLRRSERKRRSSRHRSGRKKSSRNNATSSSGPGGGGGSSKKLGSSKGSQLGSQSALSGAKLVSDWTYLPLPTSFTPVDETTKPRATPESLKIVDPTLSKRETVATPMETAKAVVVVAVAAASSTNEDDDNGWESDLYQVLVDRGQPRRSGPLPPPMWDPLIFIPPERRRSSAVSTTTTIVLNESAILVADQQPWIRSSKLRADGKKQLRRINPPPPPPLSPPPSLITPPLSPSSSRSSSGGGGGGNSVGAASSSFHLMLINSLTVEGDITQKGYEKKRSRLLAPYLPKPPTSTTTTAGIQQQQQQLNSPNKVGPVGGGGLPDEGGGGAGGIMESSHSADGGGGSRERRRAHRKATRHESRYHSEVRQEAVQQVLAAMQSLDDDDEEDEDDCHPHHPPPARQPHSVTSSGSGGIVVTTGGGALVGTPERTHRMHVMGQPPITQHSPLQHQVSDAGSSHSAGSNRNVTPPLSIQQGRPLPALPVSPPPPQLPPRETGLQQQHGHAILSRVGNGGTPTTGSSNSWMMPPPPGRPAAPPPIVSSTNLDDDWENSSNDSNDLQRRRGQGQHRHGQQGDLNDLADAMAGFHPYAQPPDVTNNTNQIRRTATAAAADRLGRYGIIGGSAATQSSNASTTVVGGHPMQTQVPQAGTSSTSLDDSTTGTLNSLNGRWKVSAKIQQLLNTLKRPKRRPLPEFYEDDDIELELAANPKDPNAPKPEGGPMTPALGDQLIIPSGLPRSLEAAIQRYGSASYKAAAATVLDPNGKMFTTLTYGKLQSRSYKIAYALLNKLSKHGGGGGVGGGSSGTAELLGSSSVKPGDRVALVYPNSDAIGFICAFYGCLHAGVVPVPIEVPLTRRDAGSQQIGFLLGSCGVQVALTSDICLKGLPKTASSGEVIAFKGWPKLHWCVTDNLIKPPKDWQPPPKLQDDTPAYIEYKTDKEGSVMGVTITRSAMLSHCRALTAACSYTEGEVVVCVLDFKGSRSLARRADGHVEWHAQHLHSLRFDENQSGLLDANDHQIQGQFGRRQIEGPPLGSAGHPRRDHRDINLSSLRMLLVADGANPWSLSSCDQFMAVFQSKGLRADAVCPCAASSEVLPVSFRRPGRS</sequence>
<feature type="compositionally biased region" description="Gly residues" evidence="2">
    <location>
        <begin position="900"/>
        <end position="913"/>
    </location>
</feature>
<dbReference type="SUPFAM" id="SSF56801">
    <property type="entry name" value="Acetyl-CoA synthetase-like"/>
    <property type="match status" value="1"/>
</dbReference>
<dbReference type="PROSITE" id="PS51912">
    <property type="entry name" value="DMAP1_BIND"/>
    <property type="match status" value="1"/>
</dbReference>
<name>A0A8J2RD33_9CRUS</name>
<proteinExistence type="inferred from homology"/>
<feature type="compositionally biased region" description="Basic residues" evidence="2">
    <location>
        <begin position="837"/>
        <end position="846"/>
    </location>
</feature>
<dbReference type="Gene3D" id="3.40.50.12780">
    <property type="entry name" value="N-terminal domain of ligase-like"/>
    <property type="match status" value="1"/>
</dbReference>
<feature type="region of interest" description="Disordered" evidence="2">
    <location>
        <begin position="244"/>
        <end position="269"/>
    </location>
</feature>
<organism evidence="4 5">
    <name type="scientific">Daphnia galeata</name>
    <dbReference type="NCBI Taxonomy" id="27404"/>
    <lineage>
        <taxon>Eukaryota</taxon>
        <taxon>Metazoa</taxon>
        <taxon>Ecdysozoa</taxon>
        <taxon>Arthropoda</taxon>
        <taxon>Crustacea</taxon>
        <taxon>Branchiopoda</taxon>
        <taxon>Diplostraca</taxon>
        <taxon>Cladocera</taxon>
        <taxon>Anomopoda</taxon>
        <taxon>Daphniidae</taxon>
        <taxon>Daphnia</taxon>
    </lineage>
</organism>
<feature type="compositionally biased region" description="Polar residues" evidence="2">
    <location>
        <begin position="930"/>
        <end position="964"/>
    </location>
</feature>
<dbReference type="Pfam" id="PF00501">
    <property type="entry name" value="AMP-binding"/>
    <property type="match status" value="1"/>
</dbReference>
<protein>
    <recommendedName>
        <fullName evidence="3">DMAP1-binding domain-containing protein</fullName>
    </recommendedName>
</protein>
<feature type="compositionally biased region" description="Basic residues" evidence="2">
    <location>
        <begin position="206"/>
        <end position="215"/>
    </location>
</feature>
<dbReference type="PANTHER" id="PTHR22754">
    <property type="entry name" value="DISCO-INTERACTING PROTEIN 2 DIP2 -RELATED"/>
    <property type="match status" value="1"/>
</dbReference>
<dbReference type="PANTHER" id="PTHR22754:SF32">
    <property type="entry name" value="DISCO-INTERACTING PROTEIN 2"/>
    <property type="match status" value="1"/>
</dbReference>
<feature type="region of interest" description="Disordered" evidence="2">
    <location>
        <begin position="692"/>
        <end position="740"/>
    </location>
</feature>
<feature type="compositionally biased region" description="Basic and acidic residues" evidence="2">
    <location>
        <begin position="216"/>
        <end position="226"/>
    </location>
</feature>
<dbReference type="InterPro" id="IPR000873">
    <property type="entry name" value="AMP-dep_synth/lig_dom"/>
</dbReference>
<evidence type="ECO:0000313" key="5">
    <source>
        <dbReference type="Proteomes" id="UP000789390"/>
    </source>
</evidence>
<feature type="region of interest" description="Disordered" evidence="2">
    <location>
        <begin position="396"/>
        <end position="421"/>
    </location>
</feature>
<gene>
    <name evidence="4" type="ORF">DGAL_LOCUS363</name>
</gene>
<dbReference type="InterPro" id="IPR010506">
    <property type="entry name" value="DMAP1-bd"/>
</dbReference>
<evidence type="ECO:0000256" key="2">
    <source>
        <dbReference type="SAM" id="MobiDB-lite"/>
    </source>
</evidence>